<accession>A0ABC9NTE0</accession>
<proteinExistence type="predicted"/>
<evidence type="ECO:0000313" key="1">
    <source>
        <dbReference type="EMBL" id="EDS93362.1"/>
    </source>
</evidence>
<dbReference type="EMBL" id="ABKX01000002">
    <property type="protein sequence ID" value="EDS93362.1"/>
    <property type="molecule type" value="Genomic_DNA"/>
</dbReference>
<organism evidence="1 2">
    <name type="scientific">Escherichia albertii (strain TW07627)</name>
    <dbReference type="NCBI Taxonomy" id="502347"/>
    <lineage>
        <taxon>Bacteria</taxon>
        <taxon>Pseudomonadati</taxon>
        <taxon>Pseudomonadota</taxon>
        <taxon>Gammaproteobacteria</taxon>
        <taxon>Enterobacterales</taxon>
        <taxon>Enterobacteriaceae</taxon>
        <taxon>Escherichia</taxon>
    </lineage>
</organism>
<dbReference type="AlphaFoldDB" id="A0ABC9NTE0"/>
<sequence>MPLPDATLTPLIRPTPLQYIKFACFCELDKAFTPHSA</sequence>
<comment type="caution">
    <text evidence="1">The sequence shown here is derived from an EMBL/GenBank/DDBJ whole genome shotgun (WGS) entry which is preliminary data.</text>
</comment>
<reference evidence="1 2" key="1">
    <citation type="submission" date="2008-02" db="EMBL/GenBank/DDBJ databases">
        <title>Annotation of Escherichia albertii TW07627.</title>
        <authorList>
            <person name="Sutton G."/>
            <person name="Whittam T.S."/>
            <person name="Sebastian Y."/>
        </authorList>
    </citation>
    <scope>NUCLEOTIDE SEQUENCE [LARGE SCALE GENOMIC DNA]</scope>
    <source>
        <strain evidence="1 2">TW07627</strain>
    </source>
</reference>
<protein>
    <submittedName>
        <fullName evidence="1">Uncharacterized protein</fullName>
    </submittedName>
</protein>
<evidence type="ECO:0000313" key="2">
    <source>
        <dbReference type="Proteomes" id="UP000003042"/>
    </source>
</evidence>
<name>A0ABC9NTE0_ESCAT</name>
<dbReference type="Proteomes" id="UP000003042">
    <property type="component" value="Unassembled WGS sequence"/>
</dbReference>
<gene>
    <name evidence="1" type="ORF">ESCAB7627_4173</name>
</gene>